<dbReference type="PIRSF" id="PIRSF039026">
    <property type="entry name" value="SiaP"/>
    <property type="match status" value="1"/>
</dbReference>
<keyword evidence="2 4" id="KW-0732">Signal</keyword>
<dbReference type="PANTHER" id="PTHR33376">
    <property type="match status" value="1"/>
</dbReference>
<evidence type="ECO:0000256" key="4">
    <source>
        <dbReference type="SAM" id="SignalP"/>
    </source>
</evidence>
<comment type="subcellular location">
    <subcellularLocation>
        <location evidence="1">Periplasm</location>
    </subcellularLocation>
</comment>
<dbReference type="Gene3D" id="3.40.190.10">
    <property type="entry name" value="Periplasmic binding protein-like II"/>
    <property type="match status" value="1"/>
</dbReference>
<comment type="caution">
    <text evidence="5">The sequence shown here is derived from an EMBL/GenBank/DDBJ whole genome shotgun (WGS) entry which is preliminary data.</text>
</comment>
<keyword evidence="6" id="KW-1185">Reference proteome</keyword>
<reference evidence="6" key="1">
    <citation type="journal article" date="2019" name="Int. J. Syst. Evol. Microbiol.">
        <title>The Global Catalogue of Microorganisms (GCM) 10K type strain sequencing project: providing services to taxonomists for standard genome sequencing and annotation.</title>
        <authorList>
            <consortium name="The Broad Institute Genomics Platform"/>
            <consortium name="The Broad Institute Genome Sequencing Center for Infectious Disease"/>
            <person name="Wu L."/>
            <person name="Ma J."/>
        </authorList>
    </citation>
    <scope>NUCLEOTIDE SEQUENCE [LARGE SCALE GENOMIC DNA]</scope>
    <source>
        <strain evidence="6">CGMCC 4.7283</strain>
    </source>
</reference>
<keyword evidence="3" id="KW-0574">Periplasm</keyword>
<dbReference type="PANTHER" id="PTHR33376:SF5">
    <property type="entry name" value="EXTRACYTOPLASMIC SOLUTE RECEPTOR PROTEIN"/>
    <property type="match status" value="1"/>
</dbReference>
<evidence type="ECO:0000256" key="2">
    <source>
        <dbReference type="ARBA" id="ARBA00022729"/>
    </source>
</evidence>
<evidence type="ECO:0000313" key="6">
    <source>
        <dbReference type="Proteomes" id="UP001595973"/>
    </source>
</evidence>
<organism evidence="5 6">
    <name type="scientific">Seohaeicola nanhaiensis</name>
    <dbReference type="NCBI Taxonomy" id="1387282"/>
    <lineage>
        <taxon>Bacteria</taxon>
        <taxon>Pseudomonadati</taxon>
        <taxon>Pseudomonadota</taxon>
        <taxon>Alphaproteobacteria</taxon>
        <taxon>Rhodobacterales</taxon>
        <taxon>Roseobacteraceae</taxon>
        <taxon>Seohaeicola</taxon>
    </lineage>
</organism>
<dbReference type="Proteomes" id="UP001595973">
    <property type="component" value="Unassembled WGS sequence"/>
</dbReference>
<dbReference type="NCBIfam" id="NF037995">
    <property type="entry name" value="TRAP_S1"/>
    <property type="match status" value="1"/>
</dbReference>
<protein>
    <submittedName>
        <fullName evidence="5">TRAP transporter substrate-binding protein</fullName>
    </submittedName>
</protein>
<evidence type="ECO:0000256" key="1">
    <source>
        <dbReference type="ARBA" id="ARBA00004418"/>
    </source>
</evidence>
<sequence length="356" mass="38658">MKRREFLGRAAVVPAALAVPSIAQAQTKVKWRMPSSFPSSLSTVQGGAVRLAEKVAELTDGGFEIQAYAAGELVPPLGVLEAVQSGTTEAGYSPGFFYVGKKPALAFDAGVPFGMTPRQHFSWFHHGGGKELLDEVYDAFNMVSIPAGNTGAQMGGWFRKPIDSITDLKGLRIRAAGYLGYIYSDLGAVPQQIAIGDLYPAMERGTLDAVEFTSPTDDETLGLNKVAKYYYAPGILELGASLGLMINKDAMASLSPAYKAALEMACAWTYSDMLARYDSLNVAALRRLIAGGAELRAWPDEVMSAMRKSADKLFTEQGEADPDFKRIHEHWRAFLDDQLRWMSVNDVAAENVLIRG</sequence>
<dbReference type="Gene3D" id="3.40.190.170">
    <property type="entry name" value="Bacterial extracellular solute-binding protein, family 7"/>
    <property type="match status" value="1"/>
</dbReference>
<feature type="chain" id="PRO_5047303698" evidence="4">
    <location>
        <begin position="26"/>
        <end position="356"/>
    </location>
</feature>
<evidence type="ECO:0000313" key="5">
    <source>
        <dbReference type="EMBL" id="MFC4668907.1"/>
    </source>
</evidence>
<gene>
    <name evidence="5" type="ORF">ACFO5X_10105</name>
</gene>
<dbReference type="InterPro" id="IPR026289">
    <property type="entry name" value="SBP_TakP-like"/>
</dbReference>
<proteinExistence type="predicted"/>
<accession>A0ABV9KFC4</accession>
<dbReference type="RefSeq" id="WP_380717271.1">
    <property type="nucleotide sequence ID" value="NZ_JBHSGI010000005.1"/>
</dbReference>
<feature type="signal peptide" evidence="4">
    <location>
        <begin position="1"/>
        <end position="25"/>
    </location>
</feature>
<evidence type="ECO:0000256" key="3">
    <source>
        <dbReference type="ARBA" id="ARBA00022764"/>
    </source>
</evidence>
<dbReference type="InterPro" id="IPR038404">
    <property type="entry name" value="TRAP_DctP_sf"/>
</dbReference>
<dbReference type="InterPro" id="IPR018389">
    <property type="entry name" value="DctP_fam"/>
</dbReference>
<dbReference type="EMBL" id="JBHSGI010000005">
    <property type="protein sequence ID" value="MFC4668907.1"/>
    <property type="molecule type" value="Genomic_DNA"/>
</dbReference>
<name>A0ABV9KFC4_9RHOB</name>
<dbReference type="Pfam" id="PF03480">
    <property type="entry name" value="DctP"/>
    <property type="match status" value="1"/>
</dbReference>